<evidence type="ECO:0000313" key="8">
    <source>
        <dbReference type="Proteomes" id="UP001558652"/>
    </source>
</evidence>
<keyword evidence="1" id="KW-0479">Metal-binding</keyword>
<dbReference type="AlphaFoldDB" id="A0ABD0YVV0"/>
<protein>
    <recommendedName>
        <fullName evidence="6">C2H2-type domain-containing protein</fullName>
    </recommendedName>
</protein>
<organism evidence="7 8">
    <name type="scientific">Ranatra chinensis</name>
    <dbReference type="NCBI Taxonomy" id="642074"/>
    <lineage>
        <taxon>Eukaryota</taxon>
        <taxon>Metazoa</taxon>
        <taxon>Ecdysozoa</taxon>
        <taxon>Arthropoda</taxon>
        <taxon>Hexapoda</taxon>
        <taxon>Insecta</taxon>
        <taxon>Pterygota</taxon>
        <taxon>Neoptera</taxon>
        <taxon>Paraneoptera</taxon>
        <taxon>Hemiptera</taxon>
        <taxon>Heteroptera</taxon>
        <taxon>Panheteroptera</taxon>
        <taxon>Nepomorpha</taxon>
        <taxon>Nepidae</taxon>
        <taxon>Ranatrinae</taxon>
        <taxon>Ranatra</taxon>
    </lineage>
</organism>
<evidence type="ECO:0000256" key="3">
    <source>
        <dbReference type="ARBA" id="ARBA00022771"/>
    </source>
</evidence>
<feature type="domain" description="C2H2-type" evidence="6">
    <location>
        <begin position="83"/>
        <end position="110"/>
    </location>
</feature>
<evidence type="ECO:0000256" key="1">
    <source>
        <dbReference type="ARBA" id="ARBA00022723"/>
    </source>
</evidence>
<reference evidence="7 8" key="1">
    <citation type="submission" date="2024-07" db="EMBL/GenBank/DDBJ databases">
        <title>Chromosome-level genome assembly of the water stick insect Ranatra chinensis (Heteroptera: Nepidae).</title>
        <authorList>
            <person name="Liu X."/>
        </authorList>
    </citation>
    <scope>NUCLEOTIDE SEQUENCE [LARGE SCALE GENOMIC DNA]</scope>
    <source>
        <strain evidence="7">Cailab_2021Rc</strain>
        <tissue evidence="7">Muscle</tissue>
    </source>
</reference>
<evidence type="ECO:0000256" key="2">
    <source>
        <dbReference type="ARBA" id="ARBA00022737"/>
    </source>
</evidence>
<dbReference type="PROSITE" id="PS00028">
    <property type="entry name" value="ZINC_FINGER_C2H2_1"/>
    <property type="match status" value="3"/>
</dbReference>
<evidence type="ECO:0000256" key="4">
    <source>
        <dbReference type="ARBA" id="ARBA00022833"/>
    </source>
</evidence>
<dbReference type="GO" id="GO:0008270">
    <property type="term" value="F:zinc ion binding"/>
    <property type="evidence" value="ECO:0007669"/>
    <property type="project" value="UniProtKB-KW"/>
</dbReference>
<sequence length="143" mass="16869">NNKYIYSASIEGLTFECFILIRCPVIGCPIRFSSQLGLTRHKLCHYSDSSKGYFCSYCNTPFNKWSMCANHLWRIHSVDAELYSCNFCKYKTAVRVKMKAHEKIHEGREFMCVECGKMFSQKVQLRNHEVIHMKSKPEQQPRW</sequence>
<comment type="caution">
    <text evidence="7">The sequence shown here is derived from an EMBL/GenBank/DDBJ whole genome shotgun (WGS) entry which is preliminary data.</text>
</comment>
<dbReference type="InterPro" id="IPR036236">
    <property type="entry name" value="Znf_C2H2_sf"/>
</dbReference>
<feature type="non-terminal residue" evidence="7">
    <location>
        <position position="1"/>
    </location>
</feature>
<dbReference type="PROSITE" id="PS50157">
    <property type="entry name" value="ZINC_FINGER_C2H2_2"/>
    <property type="match status" value="2"/>
</dbReference>
<dbReference type="EMBL" id="JBFDAA010000009">
    <property type="protein sequence ID" value="KAL1129313.1"/>
    <property type="molecule type" value="Genomic_DNA"/>
</dbReference>
<gene>
    <name evidence="7" type="ORF">AAG570_013842</name>
</gene>
<dbReference type="Gene3D" id="3.30.160.60">
    <property type="entry name" value="Classic Zinc Finger"/>
    <property type="match status" value="2"/>
</dbReference>
<dbReference type="PANTHER" id="PTHR24379:SF121">
    <property type="entry name" value="C2H2-TYPE DOMAIN-CONTAINING PROTEIN"/>
    <property type="match status" value="1"/>
</dbReference>
<evidence type="ECO:0000256" key="5">
    <source>
        <dbReference type="PROSITE-ProRule" id="PRU00042"/>
    </source>
</evidence>
<dbReference type="SUPFAM" id="SSF57667">
    <property type="entry name" value="beta-beta-alpha zinc fingers"/>
    <property type="match status" value="1"/>
</dbReference>
<dbReference type="Proteomes" id="UP001558652">
    <property type="component" value="Unassembled WGS sequence"/>
</dbReference>
<feature type="domain" description="C2H2-type" evidence="6">
    <location>
        <begin position="110"/>
        <end position="137"/>
    </location>
</feature>
<keyword evidence="8" id="KW-1185">Reference proteome</keyword>
<keyword evidence="3 5" id="KW-0863">Zinc-finger</keyword>
<evidence type="ECO:0000313" key="7">
    <source>
        <dbReference type="EMBL" id="KAL1129313.1"/>
    </source>
</evidence>
<dbReference type="SMART" id="SM00355">
    <property type="entry name" value="ZnF_C2H2"/>
    <property type="match status" value="4"/>
</dbReference>
<keyword evidence="4" id="KW-0862">Zinc</keyword>
<name>A0ABD0YVV0_9HEMI</name>
<dbReference type="InterPro" id="IPR013087">
    <property type="entry name" value="Znf_C2H2_type"/>
</dbReference>
<evidence type="ECO:0000259" key="6">
    <source>
        <dbReference type="PROSITE" id="PS50157"/>
    </source>
</evidence>
<accession>A0ABD0YVV0</accession>
<keyword evidence="2" id="KW-0677">Repeat</keyword>
<dbReference type="Pfam" id="PF00096">
    <property type="entry name" value="zf-C2H2"/>
    <property type="match status" value="1"/>
</dbReference>
<proteinExistence type="predicted"/>
<dbReference type="FunFam" id="3.30.160.60:FF:000706">
    <property type="entry name" value="Zinc finger protein"/>
    <property type="match status" value="1"/>
</dbReference>
<dbReference type="PANTHER" id="PTHR24379">
    <property type="entry name" value="KRAB AND ZINC FINGER DOMAIN-CONTAINING"/>
    <property type="match status" value="1"/>
</dbReference>